<evidence type="ECO:0000313" key="3">
    <source>
        <dbReference type="Proteomes" id="UP000190285"/>
    </source>
</evidence>
<dbReference type="Proteomes" id="UP000190285">
    <property type="component" value="Unassembled WGS sequence"/>
</dbReference>
<dbReference type="RefSeq" id="WP_079492908.1">
    <property type="nucleotide sequence ID" value="NZ_FUZT01000007.1"/>
</dbReference>
<sequence length="134" mass="15228">MDENGLAILLFGAAAVFCIVYAIYQHVSIMLNKEKINYVNATIIETATAMPETMKINNSKWAYVRFWVDGKEYISSKRIQVSMNSSVGDEIEVAYFKDNPSVIFTPNWKKERVFLIIGILCLAIMVYLKSKSSL</sequence>
<organism evidence="2 3">
    <name type="scientific">Maledivibacter halophilus</name>
    <dbReference type="NCBI Taxonomy" id="36842"/>
    <lineage>
        <taxon>Bacteria</taxon>
        <taxon>Bacillati</taxon>
        <taxon>Bacillota</taxon>
        <taxon>Clostridia</taxon>
        <taxon>Peptostreptococcales</taxon>
        <taxon>Caminicellaceae</taxon>
        <taxon>Maledivibacter</taxon>
    </lineage>
</organism>
<proteinExistence type="predicted"/>
<evidence type="ECO:0008006" key="4">
    <source>
        <dbReference type="Google" id="ProtNLM"/>
    </source>
</evidence>
<dbReference type="EMBL" id="FUZT01000007">
    <property type="protein sequence ID" value="SKC77833.1"/>
    <property type="molecule type" value="Genomic_DNA"/>
</dbReference>
<protein>
    <recommendedName>
        <fullName evidence="4">DUF3592 domain-containing protein</fullName>
    </recommendedName>
</protein>
<evidence type="ECO:0000313" key="2">
    <source>
        <dbReference type="EMBL" id="SKC77833.1"/>
    </source>
</evidence>
<accession>A0A1T5LPB9</accession>
<keyword evidence="1" id="KW-0472">Membrane</keyword>
<keyword evidence="3" id="KW-1185">Reference proteome</keyword>
<keyword evidence="1" id="KW-0812">Transmembrane</keyword>
<name>A0A1T5LPB9_9FIRM</name>
<dbReference type="OrthoDB" id="2186091at2"/>
<reference evidence="3" key="1">
    <citation type="submission" date="2017-02" db="EMBL/GenBank/DDBJ databases">
        <authorList>
            <person name="Varghese N."/>
            <person name="Submissions S."/>
        </authorList>
    </citation>
    <scope>NUCLEOTIDE SEQUENCE [LARGE SCALE GENOMIC DNA]</scope>
    <source>
        <strain evidence="3">M1</strain>
    </source>
</reference>
<feature type="transmembrane region" description="Helical" evidence="1">
    <location>
        <begin position="6"/>
        <end position="24"/>
    </location>
</feature>
<keyword evidence="1" id="KW-1133">Transmembrane helix</keyword>
<dbReference type="STRING" id="36842.SAMN02194393_03191"/>
<feature type="transmembrane region" description="Helical" evidence="1">
    <location>
        <begin position="113"/>
        <end position="130"/>
    </location>
</feature>
<evidence type="ECO:0000256" key="1">
    <source>
        <dbReference type="SAM" id="Phobius"/>
    </source>
</evidence>
<dbReference type="AlphaFoldDB" id="A0A1T5LPB9"/>
<gene>
    <name evidence="2" type="ORF">SAMN02194393_03191</name>
</gene>